<sequence length="144" mass="16256">MNFRIEKRIGIQAPAERIWDTLSDLAFWSRWNPVETDASGVIGFGGEIRLTETLPGHPARPVIARVGDWQPLAQLVWSEKRGMMFNVVRYFEIDELEPGSCIAANGYIFSGLRGELFHDKHKFALRQACEQVAESLKAAAERPV</sequence>
<name>A0A7W9FHA6_9CAUL</name>
<dbReference type="SUPFAM" id="SSF55961">
    <property type="entry name" value="Bet v1-like"/>
    <property type="match status" value="1"/>
</dbReference>
<dbReference type="CDD" id="cd07822">
    <property type="entry name" value="SRPBCC_4"/>
    <property type="match status" value="1"/>
</dbReference>
<protein>
    <recommendedName>
        <fullName evidence="3">Polyketide cyclase</fullName>
    </recommendedName>
</protein>
<dbReference type="EMBL" id="JACHOR010000005">
    <property type="protein sequence ID" value="MBB5747254.1"/>
    <property type="molecule type" value="Genomic_DNA"/>
</dbReference>
<evidence type="ECO:0008006" key="3">
    <source>
        <dbReference type="Google" id="ProtNLM"/>
    </source>
</evidence>
<dbReference type="RefSeq" id="WP_183214247.1">
    <property type="nucleotide sequence ID" value="NZ_JACHOR010000005.1"/>
</dbReference>
<evidence type="ECO:0000313" key="1">
    <source>
        <dbReference type="EMBL" id="MBB5747254.1"/>
    </source>
</evidence>
<evidence type="ECO:0000313" key="2">
    <source>
        <dbReference type="Proteomes" id="UP000545037"/>
    </source>
</evidence>
<dbReference type="InterPro" id="IPR019587">
    <property type="entry name" value="Polyketide_cyclase/dehydratase"/>
</dbReference>
<reference evidence="1 2" key="1">
    <citation type="submission" date="2020-08" db="EMBL/GenBank/DDBJ databases">
        <title>Genomic Encyclopedia of Type Strains, Phase IV (KMG-IV): sequencing the most valuable type-strain genomes for metagenomic binning, comparative biology and taxonomic classification.</title>
        <authorList>
            <person name="Goeker M."/>
        </authorList>
    </citation>
    <scope>NUCLEOTIDE SEQUENCE [LARGE SCALE GENOMIC DNA]</scope>
    <source>
        <strain evidence="1 2">DSM 4737</strain>
    </source>
</reference>
<dbReference type="Gene3D" id="3.30.530.20">
    <property type="match status" value="1"/>
</dbReference>
<dbReference type="AlphaFoldDB" id="A0A7W9FHA6"/>
<gene>
    <name evidence="1" type="ORF">GGR13_002875</name>
</gene>
<comment type="caution">
    <text evidence="1">The sequence shown here is derived from an EMBL/GenBank/DDBJ whole genome shotgun (WGS) entry which is preliminary data.</text>
</comment>
<keyword evidence="2" id="KW-1185">Reference proteome</keyword>
<dbReference type="InterPro" id="IPR023393">
    <property type="entry name" value="START-like_dom_sf"/>
</dbReference>
<dbReference type="Proteomes" id="UP000545037">
    <property type="component" value="Unassembled WGS sequence"/>
</dbReference>
<accession>A0A7W9FHA6</accession>
<proteinExistence type="predicted"/>
<organism evidence="1 2">
    <name type="scientific">Brevundimonas variabilis</name>
    <dbReference type="NCBI Taxonomy" id="74312"/>
    <lineage>
        <taxon>Bacteria</taxon>
        <taxon>Pseudomonadati</taxon>
        <taxon>Pseudomonadota</taxon>
        <taxon>Alphaproteobacteria</taxon>
        <taxon>Caulobacterales</taxon>
        <taxon>Caulobacteraceae</taxon>
        <taxon>Brevundimonas</taxon>
    </lineage>
</organism>
<dbReference type="Pfam" id="PF10604">
    <property type="entry name" value="Polyketide_cyc2"/>
    <property type="match status" value="1"/>
</dbReference>